<dbReference type="RefSeq" id="WP_082638572.1">
    <property type="nucleotide sequence ID" value="NZ_JYLK01000013.1"/>
</dbReference>
<gene>
    <name evidence="2" type="ORF">SAMN04490205_4177</name>
</gene>
<dbReference type="EMBL" id="LT629760">
    <property type="protein sequence ID" value="SDS94395.1"/>
    <property type="molecule type" value="Genomic_DNA"/>
</dbReference>
<organism evidence="2 3">
    <name type="scientific">Pseudomonas trivialis</name>
    <dbReference type="NCBI Taxonomy" id="200450"/>
    <lineage>
        <taxon>Bacteria</taxon>
        <taxon>Pseudomonadati</taxon>
        <taxon>Pseudomonadota</taxon>
        <taxon>Gammaproteobacteria</taxon>
        <taxon>Pseudomonadales</taxon>
        <taxon>Pseudomonadaceae</taxon>
        <taxon>Pseudomonas</taxon>
    </lineage>
</organism>
<evidence type="ECO:0000313" key="2">
    <source>
        <dbReference type="EMBL" id="SDS94395.1"/>
    </source>
</evidence>
<dbReference type="InterPro" id="IPR010982">
    <property type="entry name" value="Lambda_DNA-bd_dom_sf"/>
</dbReference>
<dbReference type="SMART" id="SM00530">
    <property type="entry name" value="HTH_XRE"/>
    <property type="match status" value="1"/>
</dbReference>
<feature type="domain" description="HTH cro/C1-type" evidence="1">
    <location>
        <begin position="8"/>
        <end position="51"/>
    </location>
</feature>
<evidence type="ECO:0000313" key="3">
    <source>
        <dbReference type="Proteomes" id="UP000183126"/>
    </source>
</evidence>
<dbReference type="Proteomes" id="UP000183126">
    <property type="component" value="Chromosome I"/>
</dbReference>
<accession>A0ABY0UNF0</accession>
<reference evidence="2 3" key="1">
    <citation type="submission" date="2016-10" db="EMBL/GenBank/DDBJ databases">
        <authorList>
            <person name="Varghese N."/>
            <person name="Submissions S."/>
        </authorList>
    </citation>
    <scope>NUCLEOTIDE SEQUENCE [LARGE SCALE GENOMIC DNA]</scope>
    <source>
        <strain evidence="2 3">BS3111</strain>
    </source>
</reference>
<keyword evidence="3" id="KW-1185">Reference proteome</keyword>
<proteinExistence type="predicted"/>
<dbReference type="InterPro" id="IPR001387">
    <property type="entry name" value="Cro/C1-type_HTH"/>
</dbReference>
<dbReference type="Pfam" id="PF01381">
    <property type="entry name" value="HTH_3"/>
    <property type="match status" value="1"/>
</dbReference>
<dbReference type="PROSITE" id="PS50943">
    <property type="entry name" value="HTH_CROC1"/>
    <property type="match status" value="1"/>
</dbReference>
<sequence length="221" mass="24466">MPTPGNSFKRGRKTLGLTQTEVADALGVSIDTIKHWEAEKEPIPERMLKKINDLMPSNIKSADHGPITLVIAPLGFYRTSATEKHADIRQEFYLKTSDAFTQASWYFHDHPLIQAFIIDSNRTICSSIEAMDKTIGRAVREVYFVHTISPSTNTPILSTDGPDGVMHAMSYPDFSEALEEAKKLISEGFCIALSIPNGTRLYNEGIINSKNDPLQGAPARS</sequence>
<dbReference type="CDD" id="cd00093">
    <property type="entry name" value="HTH_XRE"/>
    <property type="match status" value="1"/>
</dbReference>
<dbReference type="SUPFAM" id="SSF47413">
    <property type="entry name" value="lambda repressor-like DNA-binding domains"/>
    <property type="match status" value="1"/>
</dbReference>
<dbReference type="Gene3D" id="1.10.260.40">
    <property type="entry name" value="lambda repressor-like DNA-binding domains"/>
    <property type="match status" value="1"/>
</dbReference>
<evidence type="ECO:0000259" key="1">
    <source>
        <dbReference type="PROSITE" id="PS50943"/>
    </source>
</evidence>
<name>A0ABY0UNF0_9PSED</name>
<protein>
    <submittedName>
        <fullName evidence="2">Helix-turn-helix</fullName>
    </submittedName>
</protein>